<accession>A0A1L9T4R8</accession>
<dbReference type="GeneID" id="63764142"/>
<evidence type="ECO:0000259" key="1">
    <source>
        <dbReference type="Pfam" id="PF00144"/>
    </source>
</evidence>
<dbReference type="VEuPathDB" id="FungiDB:ASPSYDRAFT_50414"/>
<dbReference type="STRING" id="1036612.A0A1L9T4R8"/>
<feature type="domain" description="Beta-lactamase-related" evidence="1">
    <location>
        <begin position="15"/>
        <end position="367"/>
    </location>
</feature>
<proteinExistence type="predicted"/>
<reference evidence="3" key="1">
    <citation type="journal article" date="2017" name="Genome Biol.">
        <title>Comparative genomics reveals high biological diversity and specific adaptations in the industrially and medically important fungal genus Aspergillus.</title>
        <authorList>
            <person name="de Vries R.P."/>
            <person name="Riley R."/>
            <person name="Wiebenga A."/>
            <person name="Aguilar-Osorio G."/>
            <person name="Amillis S."/>
            <person name="Uchima C.A."/>
            <person name="Anderluh G."/>
            <person name="Asadollahi M."/>
            <person name="Askin M."/>
            <person name="Barry K."/>
            <person name="Battaglia E."/>
            <person name="Bayram O."/>
            <person name="Benocci T."/>
            <person name="Braus-Stromeyer S.A."/>
            <person name="Caldana C."/>
            <person name="Canovas D."/>
            <person name="Cerqueira G.C."/>
            <person name="Chen F."/>
            <person name="Chen W."/>
            <person name="Choi C."/>
            <person name="Clum A."/>
            <person name="Dos Santos R.A."/>
            <person name="Damasio A.R."/>
            <person name="Diallinas G."/>
            <person name="Emri T."/>
            <person name="Fekete E."/>
            <person name="Flipphi M."/>
            <person name="Freyberg S."/>
            <person name="Gallo A."/>
            <person name="Gournas C."/>
            <person name="Habgood R."/>
            <person name="Hainaut M."/>
            <person name="Harispe M.L."/>
            <person name="Henrissat B."/>
            <person name="Hilden K.S."/>
            <person name="Hope R."/>
            <person name="Hossain A."/>
            <person name="Karabika E."/>
            <person name="Karaffa L."/>
            <person name="Karanyi Z."/>
            <person name="Krasevec N."/>
            <person name="Kuo A."/>
            <person name="Kusch H."/>
            <person name="LaButti K."/>
            <person name="Lagendijk E.L."/>
            <person name="Lapidus A."/>
            <person name="Levasseur A."/>
            <person name="Lindquist E."/>
            <person name="Lipzen A."/>
            <person name="Logrieco A.F."/>
            <person name="MacCabe A."/>
            <person name="Maekelae M.R."/>
            <person name="Malavazi I."/>
            <person name="Melin P."/>
            <person name="Meyer V."/>
            <person name="Mielnichuk N."/>
            <person name="Miskei M."/>
            <person name="Molnar A.P."/>
            <person name="Mule G."/>
            <person name="Ngan C.Y."/>
            <person name="Orejas M."/>
            <person name="Orosz E."/>
            <person name="Ouedraogo J.P."/>
            <person name="Overkamp K.M."/>
            <person name="Park H.-S."/>
            <person name="Perrone G."/>
            <person name="Piumi F."/>
            <person name="Punt P.J."/>
            <person name="Ram A.F."/>
            <person name="Ramon A."/>
            <person name="Rauscher S."/>
            <person name="Record E."/>
            <person name="Riano-Pachon D.M."/>
            <person name="Robert V."/>
            <person name="Roehrig J."/>
            <person name="Ruller R."/>
            <person name="Salamov A."/>
            <person name="Salih N.S."/>
            <person name="Samson R.A."/>
            <person name="Sandor E."/>
            <person name="Sanguinetti M."/>
            <person name="Schuetze T."/>
            <person name="Sepcic K."/>
            <person name="Shelest E."/>
            <person name="Sherlock G."/>
            <person name="Sophianopoulou V."/>
            <person name="Squina F.M."/>
            <person name="Sun H."/>
            <person name="Susca A."/>
            <person name="Todd R.B."/>
            <person name="Tsang A."/>
            <person name="Unkles S.E."/>
            <person name="van de Wiele N."/>
            <person name="van Rossen-Uffink D."/>
            <person name="Oliveira J.V."/>
            <person name="Vesth T.C."/>
            <person name="Visser J."/>
            <person name="Yu J.-H."/>
            <person name="Zhou M."/>
            <person name="Andersen M.R."/>
            <person name="Archer D.B."/>
            <person name="Baker S.E."/>
            <person name="Benoit I."/>
            <person name="Brakhage A.A."/>
            <person name="Braus G.H."/>
            <person name="Fischer R."/>
            <person name="Frisvad J.C."/>
            <person name="Goldman G.H."/>
            <person name="Houbraken J."/>
            <person name="Oakley B."/>
            <person name="Pocsi I."/>
            <person name="Scazzocchio C."/>
            <person name="Seiboth B."/>
            <person name="vanKuyk P.A."/>
            <person name="Wortman J."/>
            <person name="Dyer P.S."/>
            <person name="Grigoriev I.V."/>
        </authorList>
    </citation>
    <scope>NUCLEOTIDE SEQUENCE [LARGE SCALE GENOMIC DNA]</scope>
    <source>
        <strain evidence="3">CBS 593.65</strain>
    </source>
</reference>
<sequence>MVPVHGYCDERFNHVRNLFEKRIASGEELGASLCVNIDGENVIDLWGGYADRAKAQPWNQHSLVVVWSCSKIVTALAALILIDRGLLDVDEKVSKYWPEFGANGKENVTIGHILSHASGVPAWDEPITVHDTYSTESATEKLAKQAPWWTPGEYSGYHSFNQGHLVGELARRTTGKTLSQFIVDEITSHLDADFRLGLEREDWSRTAEIIPPAAFPLDSLDPNSIMTRALSGPVIKAEYSATSEFREAEIGAANGFGNARSLCRIGSVVSLAGTVDGKQYVLPQTIDKMIQERIRGQDLVLSSFLRFGLGVGLPVPQTVPWVPEGRVCFWCGWGGATVVMDLDRRMTIGYAMNKMGPGTLGNANSEAYVNAVYSVMDRKSP</sequence>
<dbReference type="Proteomes" id="UP000184356">
    <property type="component" value="Unassembled WGS sequence"/>
</dbReference>
<evidence type="ECO:0000313" key="2">
    <source>
        <dbReference type="EMBL" id="OJJ54395.1"/>
    </source>
</evidence>
<dbReference type="Gene3D" id="3.40.710.10">
    <property type="entry name" value="DD-peptidase/beta-lactamase superfamily"/>
    <property type="match status" value="1"/>
</dbReference>
<dbReference type="InterPro" id="IPR052907">
    <property type="entry name" value="Beta-lactamase/esterase"/>
</dbReference>
<dbReference type="AlphaFoldDB" id="A0A1L9T4R8"/>
<dbReference type="InterPro" id="IPR001466">
    <property type="entry name" value="Beta-lactam-related"/>
</dbReference>
<protein>
    <recommendedName>
        <fullName evidence="1">Beta-lactamase-related domain-containing protein</fullName>
    </recommendedName>
</protein>
<dbReference type="InterPro" id="IPR012338">
    <property type="entry name" value="Beta-lactam/transpept-like"/>
</dbReference>
<organism evidence="2 3">
    <name type="scientific">Aspergillus sydowii CBS 593.65</name>
    <dbReference type="NCBI Taxonomy" id="1036612"/>
    <lineage>
        <taxon>Eukaryota</taxon>
        <taxon>Fungi</taxon>
        <taxon>Dikarya</taxon>
        <taxon>Ascomycota</taxon>
        <taxon>Pezizomycotina</taxon>
        <taxon>Eurotiomycetes</taxon>
        <taxon>Eurotiomycetidae</taxon>
        <taxon>Eurotiales</taxon>
        <taxon>Aspergillaceae</taxon>
        <taxon>Aspergillus</taxon>
        <taxon>Aspergillus subgen. Nidulantes</taxon>
    </lineage>
</organism>
<dbReference type="PANTHER" id="PTHR43319">
    <property type="entry name" value="BETA-LACTAMASE-RELATED"/>
    <property type="match status" value="1"/>
</dbReference>
<evidence type="ECO:0000313" key="3">
    <source>
        <dbReference type="Proteomes" id="UP000184356"/>
    </source>
</evidence>
<dbReference type="EMBL" id="KV878595">
    <property type="protein sequence ID" value="OJJ54395.1"/>
    <property type="molecule type" value="Genomic_DNA"/>
</dbReference>
<dbReference type="SUPFAM" id="SSF56601">
    <property type="entry name" value="beta-lactamase/transpeptidase-like"/>
    <property type="match status" value="1"/>
</dbReference>
<keyword evidence="3" id="KW-1185">Reference proteome</keyword>
<name>A0A1L9T4R8_9EURO</name>
<gene>
    <name evidence="2" type="ORF">ASPSYDRAFT_50414</name>
</gene>
<dbReference type="RefSeq" id="XP_040698201.1">
    <property type="nucleotide sequence ID" value="XM_040848069.1"/>
</dbReference>
<dbReference type="Pfam" id="PF00144">
    <property type="entry name" value="Beta-lactamase"/>
    <property type="match status" value="1"/>
</dbReference>
<dbReference type="OrthoDB" id="5946976at2759"/>
<dbReference type="PANTHER" id="PTHR43319:SF3">
    <property type="entry name" value="BETA-LACTAMASE-RELATED DOMAIN-CONTAINING PROTEIN"/>
    <property type="match status" value="1"/>
</dbReference>